<dbReference type="STRING" id="1188229.GlitD10_0883"/>
<gene>
    <name evidence="3" type="ORF">GlitD10_0883</name>
</gene>
<protein>
    <recommendedName>
        <fullName evidence="5">Lipopolysaccharide assembly protein A domain-containing protein</fullName>
    </recommendedName>
</protein>
<accession>A0A1J0ABC7</accession>
<dbReference type="KEGG" id="glt:GlitD10_0883"/>
<evidence type="ECO:0000313" key="3">
    <source>
        <dbReference type="EMBL" id="APB33201.1"/>
    </source>
</evidence>
<proteinExistence type="predicted"/>
<dbReference type="AlphaFoldDB" id="A0A1J0ABC7"/>
<feature type="compositionally biased region" description="Acidic residues" evidence="1">
    <location>
        <begin position="92"/>
        <end position="103"/>
    </location>
</feature>
<keyword evidence="2" id="KW-0472">Membrane</keyword>
<dbReference type="EMBL" id="CP017675">
    <property type="protein sequence ID" value="APB33201.1"/>
    <property type="molecule type" value="Genomic_DNA"/>
</dbReference>
<evidence type="ECO:0000256" key="2">
    <source>
        <dbReference type="SAM" id="Phobius"/>
    </source>
</evidence>
<feature type="region of interest" description="Disordered" evidence="1">
    <location>
        <begin position="84"/>
        <end position="103"/>
    </location>
</feature>
<feature type="transmembrane region" description="Helical" evidence="2">
    <location>
        <begin position="35"/>
        <end position="56"/>
    </location>
</feature>
<dbReference type="Proteomes" id="UP000180235">
    <property type="component" value="Chromosome"/>
</dbReference>
<keyword evidence="2" id="KW-1133">Transmembrane helix</keyword>
<keyword evidence="2" id="KW-0812">Transmembrane</keyword>
<dbReference type="RefSeq" id="WP_071453819.1">
    <property type="nucleotide sequence ID" value="NZ_CP017675.1"/>
</dbReference>
<evidence type="ECO:0000256" key="1">
    <source>
        <dbReference type="SAM" id="MobiDB-lite"/>
    </source>
</evidence>
<reference evidence="3 4" key="1">
    <citation type="submission" date="2016-10" db="EMBL/GenBank/DDBJ databases">
        <title>Description of Gloeomargarita lithophora gen. nov., sp. nov., a thylakoid-bearing basal-branching cyanobacterium with intracellular carbonates, and proposal for Gloeomargaritales ord. nov.</title>
        <authorList>
            <person name="Moreira D."/>
            <person name="Tavera R."/>
            <person name="Benzerara K."/>
            <person name="Skouri-Panet F."/>
            <person name="Couradeau E."/>
            <person name="Gerard E."/>
            <person name="Loussert C."/>
            <person name="Novelo E."/>
            <person name="Zivanovic Y."/>
            <person name="Lopez-Garcia P."/>
        </authorList>
    </citation>
    <scope>NUCLEOTIDE SEQUENCE [LARGE SCALE GENOMIC DNA]</scope>
    <source>
        <strain evidence="3 4">D10</strain>
    </source>
</reference>
<name>A0A1J0ABC7_9CYAN</name>
<evidence type="ECO:0008006" key="5">
    <source>
        <dbReference type="Google" id="ProtNLM"/>
    </source>
</evidence>
<sequence length="103" mass="12063">MKWLGLGLGLLLLVFLVQNWQPWIPLVLLGNVIFPVPLGLGFLVAFLLGFLGAWGLDRWLGMPKRQRRQYEEEPIVLEPDYVEYPRRKPPPSDEEWDFADDWD</sequence>
<keyword evidence="4" id="KW-1185">Reference proteome</keyword>
<organism evidence="3 4">
    <name type="scientific">Gloeomargarita lithophora Alchichica-D10</name>
    <dbReference type="NCBI Taxonomy" id="1188229"/>
    <lineage>
        <taxon>Bacteria</taxon>
        <taxon>Bacillati</taxon>
        <taxon>Cyanobacteriota</taxon>
        <taxon>Cyanophyceae</taxon>
        <taxon>Gloeomargaritales</taxon>
        <taxon>Gloeomargaritaceae</taxon>
        <taxon>Gloeomargarita</taxon>
    </lineage>
</organism>
<evidence type="ECO:0000313" key="4">
    <source>
        <dbReference type="Proteomes" id="UP000180235"/>
    </source>
</evidence>